<dbReference type="EMBL" id="JBAJEX010000015">
    <property type="protein sequence ID" value="MEO1767982.1"/>
    <property type="molecule type" value="Genomic_DNA"/>
</dbReference>
<dbReference type="Pfam" id="PF01252">
    <property type="entry name" value="Peptidase_A8"/>
    <property type="match status" value="1"/>
</dbReference>
<evidence type="ECO:0000256" key="2">
    <source>
        <dbReference type="ARBA" id="ARBA00022475"/>
    </source>
</evidence>
<gene>
    <name evidence="9 12" type="primary">lspA</name>
    <name evidence="12" type="ORF">V6E02_12260</name>
</gene>
<keyword evidence="4 9" id="KW-0812">Transmembrane</keyword>
<comment type="catalytic activity">
    <reaction evidence="9 10">
        <text>Release of signal peptides from bacterial membrane prolipoproteins. Hydrolyzes -Xaa-Yaa-Zaa-|-(S,diacylglyceryl)Cys-, in which Xaa is hydrophobic (preferably Leu), and Yaa (Ala or Ser) and Zaa (Gly or Ala) have small, neutral side chains.</text>
        <dbReference type="EC" id="3.4.23.36"/>
    </reaction>
</comment>
<sequence>MLKARRFSWYGLAVVLIALDQASKAWVTTHFLPGEQRTVTPFFNLVLAHNTGAAFSLLAEAGGWQRVFFIAVALIATAVIVWLIERHREEPRFCFALSLILGGALGNLIDRLRLGYVVDFLDFHAAGWHWPAFNVADTAITVGALLLVWDSLRRGTASKS</sequence>
<comment type="pathway">
    <text evidence="9">Protein modification; lipoprotein biosynthesis (signal peptide cleavage).</text>
</comment>
<protein>
    <recommendedName>
        <fullName evidence="9">Lipoprotein signal peptidase</fullName>
        <ecNumber evidence="9">3.4.23.36</ecNumber>
    </recommendedName>
    <alternativeName>
        <fullName evidence="9">Prolipoprotein signal peptidase</fullName>
    </alternativeName>
    <alternativeName>
        <fullName evidence="9">Signal peptidase II</fullName>
        <shortName evidence="9">SPase II</shortName>
    </alternativeName>
</protein>
<comment type="caution">
    <text evidence="9">Lacks conserved residue(s) required for the propagation of feature annotation.</text>
</comment>
<comment type="caution">
    <text evidence="12">The sequence shown here is derived from an EMBL/GenBank/DDBJ whole genome shotgun (WGS) entry which is preliminary data.</text>
</comment>
<feature type="transmembrane region" description="Helical" evidence="9">
    <location>
        <begin position="67"/>
        <end position="84"/>
    </location>
</feature>
<comment type="similarity">
    <text evidence="1 9 11">Belongs to the peptidase A8 family.</text>
</comment>
<dbReference type="PANTHER" id="PTHR33695">
    <property type="entry name" value="LIPOPROTEIN SIGNAL PEPTIDASE"/>
    <property type="match status" value="1"/>
</dbReference>
<evidence type="ECO:0000256" key="3">
    <source>
        <dbReference type="ARBA" id="ARBA00022670"/>
    </source>
</evidence>
<feature type="active site" evidence="9">
    <location>
        <position position="137"/>
    </location>
</feature>
<dbReference type="GO" id="GO:0004190">
    <property type="term" value="F:aspartic-type endopeptidase activity"/>
    <property type="evidence" value="ECO:0007669"/>
    <property type="project" value="UniProtKB-EC"/>
</dbReference>
<evidence type="ECO:0000256" key="10">
    <source>
        <dbReference type="RuleBase" id="RU000594"/>
    </source>
</evidence>
<dbReference type="NCBIfam" id="TIGR00077">
    <property type="entry name" value="lspA"/>
    <property type="match status" value="1"/>
</dbReference>
<dbReference type="PROSITE" id="PS00855">
    <property type="entry name" value="SPASE_II"/>
    <property type="match status" value="1"/>
</dbReference>
<evidence type="ECO:0000313" key="12">
    <source>
        <dbReference type="EMBL" id="MEO1767982.1"/>
    </source>
</evidence>
<keyword evidence="8 9" id="KW-0472">Membrane</keyword>
<accession>A0ABV0EJH1</accession>
<dbReference type="HAMAP" id="MF_00161">
    <property type="entry name" value="LspA"/>
    <property type="match status" value="1"/>
</dbReference>
<feature type="transmembrane region" description="Helical" evidence="9">
    <location>
        <begin position="93"/>
        <end position="109"/>
    </location>
</feature>
<dbReference type="PRINTS" id="PR00781">
    <property type="entry name" value="LIPOSIGPTASE"/>
</dbReference>
<evidence type="ECO:0000256" key="8">
    <source>
        <dbReference type="ARBA" id="ARBA00023136"/>
    </source>
</evidence>
<organism evidence="12 13">
    <name type="scientific">Thiobacter aerophilum</name>
    <dbReference type="NCBI Taxonomy" id="3121275"/>
    <lineage>
        <taxon>Bacteria</taxon>
        <taxon>Pseudomonadati</taxon>
        <taxon>Pseudomonadota</taxon>
        <taxon>Betaproteobacteria</taxon>
        <taxon>Burkholderiales</taxon>
        <taxon>Thiobacteraceae</taxon>
        <taxon>Thiobacter</taxon>
    </lineage>
</organism>
<evidence type="ECO:0000256" key="6">
    <source>
        <dbReference type="ARBA" id="ARBA00022801"/>
    </source>
</evidence>
<evidence type="ECO:0000256" key="1">
    <source>
        <dbReference type="ARBA" id="ARBA00006139"/>
    </source>
</evidence>
<evidence type="ECO:0000256" key="11">
    <source>
        <dbReference type="RuleBase" id="RU004181"/>
    </source>
</evidence>
<evidence type="ECO:0000256" key="4">
    <source>
        <dbReference type="ARBA" id="ARBA00022692"/>
    </source>
</evidence>
<keyword evidence="13" id="KW-1185">Reference proteome</keyword>
<evidence type="ECO:0000256" key="7">
    <source>
        <dbReference type="ARBA" id="ARBA00022989"/>
    </source>
</evidence>
<feature type="active site" evidence="9">
    <location>
        <position position="119"/>
    </location>
</feature>
<comment type="function">
    <text evidence="9 10">This protein specifically catalyzes the removal of signal peptides from prolipoproteins.</text>
</comment>
<dbReference type="Proteomes" id="UP001482231">
    <property type="component" value="Unassembled WGS sequence"/>
</dbReference>
<dbReference type="InterPro" id="IPR001872">
    <property type="entry name" value="Peptidase_A8"/>
</dbReference>
<evidence type="ECO:0000313" key="13">
    <source>
        <dbReference type="Proteomes" id="UP001482231"/>
    </source>
</evidence>
<keyword evidence="7 9" id="KW-1133">Transmembrane helix</keyword>
<reference evidence="12 13" key="1">
    <citation type="submission" date="2024-02" db="EMBL/GenBank/DDBJ databases">
        <title>New thermophilic sulfur-oxidizing bacteria from a hot springs of the Uzon caldera (Kamchatka, Russia).</title>
        <authorList>
            <person name="Dukat A.M."/>
            <person name="Elcheninov A.G."/>
            <person name="Frolov E.N."/>
        </authorList>
    </citation>
    <scope>NUCLEOTIDE SEQUENCE [LARGE SCALE GENOMIC DNA]</scope>
    <source>
        <strain evidence="12 13">AK1</strain>
    </source>
</reference>
<dbReference type="EC" id="3.4.23.36" evidence="9"/>
<keyword evidence="2 9" id="KW-1003">Cell membrane</keyword>
<dbReference type="RefSeq" id="WP_347309094.1">
    <property type="nucleotide sequence ID" value="NZ_JBAJEX010000015.1"/>
</dbReference>
<evidence type="ECO:0000256" key="9">
    <source>
        <dbReference type="HAMAP-Rule" id="MF_00161"/>
    </source>
</evidence>
<feature type="transmembrane region" description="Helical" evidence="9">
    <location>
        <begin position="129"/>
        <end position="149"/>
    </location>
</feature>
<comment type="subcellular location">
    <subcellularLocation>
        <location evidence="9">Cell membrane</location>
        <topology evidence="9">Multi-pass membrane protein</topology>
    </subcellularLocation>
</comment>
<proteinExistence type="inferred from homology"/>
<evidence type="ECO:0000256" key="5">
    <source>
        <dbReference type="ARBA" id="ARBA00022750"/>
    </source>
</evidence>
<keyword evidence="6 9" id="KW-0378">Hydrolase</keyword>
<keyword evidence="3 9" id="KW-0645">Protease</keyword>
<keyword evidence="5 9" id="KW-0064">Aspartyl protease</keyword>
<name>A0ABV0EJH1_9BURK</name>
<dbReference type="PANTHER" id="PTHR33695:SF1">
    <property type="entry name" value="LIPOPROTEIN SIGNAL PEPTIDASE"/>
    <property type="match status" value="1"/>
</dbReference>